<reference evidence="2" key="1">
    <citation type="journal article" date="2019" name="Int. J. Syst. Evol. Microbiol.">
        <title>The Global Catalogue of Microorganisms (GCM) 10K type strain sequencing project: providing services to taxonomists for standard genome sequencing and annotation.</title>
        <authorList>
            <consortium name="The Broad Institute Genomics Platform"/>
            <consortium name="The Broad Institute Genome Sequencing Center for Infectious Disease"/>
            <person name="Wu L."/>
            <person name="Ma J."/>
        </authorList>
    </citation>
    <scope>NUCLEOTIDE SEQUENCE [LARGE SCALE GENOMIC DNA]</scope>
    <source>
        <strain evidence="2">CGMCC 4.7427</strain>
    </source>
</reference>
<evidence type="ECO:0000313" key="1">
    <source>
        <dbReference type="EMBL" id="MFC4689077.1"/>
    </source>
</evidence>
<dbReference type="EMBL" id="JBHSHB010000007">
    <property type="protein sequence ID" value="MFC4689077.1"/>
    <property type="molecule type" value="Genomic_DNA"/>
</dbReference>
<dbReference type="Gene3D" id="2.40.160.20">
    <property type="match status" value="1"/>
</dbReference>
<sequence>MFDIFLYICSPNYLLMRAKYLLLALLLMVITQQGLNAQFGFSHELGVIAGPVAFQSDYGERSNVETNLGNVGFGVGIVHYLNFAYQADCNCYSKYTYFNDHFKVRNEIDFHITNLDNFGPEASDNDFGGLRLRAHKGRTQVLEIGSQLEYFPMSIRDFSAGAYKFAPYVSVGAHFVSFNPSATTSLREDGNIFGQVLNPFTTDPTDTGPAIIEGFNVGEGQMGTGIDTRVGDTWAITWSVGTRYKLGILSDLNIDLRWHYYTSNWVDGLNPDPRPVNRVNDWIFWMNVGYIYYLD</sequence>
<evidence type="ECO:0000313" key="2">
    <source>
        <dbReference type="Proteomes" id="UP001595878"/>
    </source>
</evidence>
<accession>A0ABV9L6R1</accession>
<name>A0ABV9L6R1_9FLAO</name>
<dbReference type="Proteomes" id="UP001595878">
    <property type="component" value="Unassembled WGS sequence"/>
</dbReference>
<comment type="caution">
    <text evidence="1">The sequence shown here is derived from an EMBL/GenBank/DDBJ whole genome shotgun (WGS) entry which is preliminary data.</text>
</comment>
<keyword evidence="2" id="KW-1185">Reference proteome</keyword>
<protein>
    <submittedName>
        <fullName evidence="1">Glutamate dehydrogenase</fullName>
    </submittedName>
</protein>
<dbReference type="NCBIfam" id="NF047659">
    <property type="entry name" value="THC0290_0291_fam"/>
    <property type="match status" value="1"/>
</dbReference>
<organism evidence="1 2">
    <name type="scientific">Dokdonia genika</name>
    <dbReference type="NCBI Taxonomy" id="308113"/>
    <lineage>
        <taxon>Bacteria</taxon>
        <taxon>Pseudomonadati</taxon>
        <taxon>Bacteroidota</taxon>
        <taxon>Flavobacteriia</taxon>
        <taxon>Flavobacteriales</taxon>
        <taxon>Flavobacteriaceae</taxon>
        <taxon>Dokdonia</taxon>
    </lineage>
</organism>
<proteinExistence type="predicted"/>
<gene>
    <name evidence="1" type="ORF">ACFO5T_01420</name>
</gene>